<feature type="compositionally biased region" description="Polar residues" evidence="1">
    <location>
        <begin position="554"/>
        <end position="570"/>
    </location>
</feature>
<dbReference type="GO" id="GO:0005737">
    <property type="term" value="C:cytoplasm"/>
    <property type="evidence" value="ECO:0007669"/>
    <property type="project" value="TreeGrafter"/>
</dbReference>
<reference evidence="2" key="1">
    <citation type="submission" date="2021-02" db="EMBL/GenBank/DDBJ databases">
        <authorList>
            <person name="Nowell W R."/>
        </authorList>
    </citation>
    <scope>NUCLEOTIDE SEQUENCE</scope>
</reference>
<feature type="compositionally biased region" description="Polar residues" evidence="1">
    <location>
        <begin position="828"/>
        <end position="855"/>
    </location>
</feature>
<feature type="compositionally biased region" description="Low complexity" evidence="1">
    <location>
        <begin position="782"/>
        <end position="795"/>
    </location>
</feature>
<feature type="compositionally biased region" description="Low complexity" evidence="1">
    <location>
        <begin position="817"/>
        <end position="827"/>
    </location>
</feature>
<feature type="compositionally biased region" description="Low complexity" evidence="1">
    <location>
        <begin position="273"/>
        <end position="312"/>
    </location>
</feature>
<accession>A0A813VPR9</accession>
<organism evidence="2 4">
    <name type="scientific">Didymodactylos carnosus</name>
    <dbReference type="NCBI Taxonomy" id="1234261"/>
    <lineage>
        <taxon>Eukaryota</taxon>
        <taxon>Metazoa</taxon>
        <taxon>Spiralia</taxon>
        <taxon>Gnathifera</taxon>
        <taxon>Rotifera</taxon>
        <taxon>Eurotatoria</taxon>
        <taxon>Bdelloidea</taxon>
        <taxon>Philodinida</taxon>
        <taxon>Philodinidae</taxon>
        <taxon>Didymodactylos</taxon>
    </lineage>
</organism>
<feature type="region of interest" description="Disordered" evidence="1">
    <location>
        <begin position="51"/>
        <end position="91"/>
    </location>
</feature>
<feature type="compositionally biased region" description="Polar residues" evidence="1">
    <location>
        <begin position="717"/>
        <end position="756"/>
    </location>
</feature>
<dbReference type="AlphaFoldDB" id="A0A813VPR9"/>
<evidence type="ECO:0000313" key="4">
    <source>
        <dbReference type="Proteomes" id="UP000663829"/>
    </source>
</evidence>
<evidence type="ECO:0000256" key="1">
    <source>
        <dbReference type="SAM" id="MobiDB-lite"/>
    </source>
</evidence>
<keyword evidence="4" id="KW-1185">Reference proteome</keyword>
<evidence type="ECO:0008006" key="5">
    <source>
        <dbReference type="Google" id="ProtNLM"/>
    </source>
</evidence>
<feature type="compositionally biased region" description="Basic residues" evidence="1">
    <location>
        <begin position="254"/>
        <end position="272"/>
    </location>
</feature>
<protein>
    <recommendedName>
        <fullName evidence="5">CUE domain-containing protein</fullName>
    </recommendedName>
</protein>
<feature type="region of interest" description="Disordered" evidence="1">
    <location>
        <begin position="713"/>
        <end position="855"/>
    </location>
</feature>
<gene>
    <name evidence="2" type="ORF">GPM918_LOCUS5970</name>
    <name evidence="3" type="ORF">SRO942_LOCUS5970</name>
</gene>
<dbReference type="Proteomes" id="UP000663829">
    <property type="component" value="Unassembled WGS sequence"/>
</dbReference>
<evidence type="ECO:0000313" key="3">
    <source>
        <dbReference type="EMBL" id="CAF3636645.1"/>
    </source>
</evidence>
<dbReference type="Proteomes" id="UP000681722">
    <property type="component" value="Unassembled WGS sequence"/>
</dbReference>
<feature type="compositionally biased region" description="Low complexity" evidence="1">
    <location>
        <begin position="55"/>
        <end position="91"/>
    </location>
</feature>
<feature type="compositionally biased region" description="Polar residues" evidence="1">
    <location>
        <begin position="764"/>
        <end position="781"/>
    </location>
</feature>
<feature type="region of interest" description="Disordered" evidence="1">
    <location>
        <begin position="554"/>
        <end position="575"/>
    </location>
</feature>
<dbReference type="PANTHER" id="PTHR15623">
    <property type="entry name" value="SPERMATOGENESIS-ASSOCIATED SERINE-RICH PROTEIN 2-RELATED"/>
    <property type="match status" value="1"/>
</dbReference>
<comment type="caution">
    <text evidence="2">The sequence shown here is derived from an EMBL/GenBank/DDBJ whole genome shotgun (WGS) entry which is preliminary data.</text>
</comment>
<dbReference type="EMBL" id="CAJNOQ010000894">
    <property type="protein sequence ID" value="CAF0848990.1"/>
    <property type="molecule type" value="Genomic_DNA"/>
</dbReference>
<proteinExistence type="predicted"/>
<name>A0A813VPR9_9BILA</name>
<dbReference type="PANTHER" id="PTHR15623:SF11">
    <property type="entry name" value="SPERMATOGENESIS-ASSOCIATED SERINE-RICH PROTEIN 2"/>
    <property type="match status" value="1"/>
</dbReference>
<sequence>MRDKVAQVRQQISSDFTREQIELALLHYESNVEDTIEAFKKNGAKDALSGWTEMNNRSSTSSRRGGARTRNNNRLVASPTISSSSTSSQISHVPMRPSQLVLNVFNQFANKTQPVTSITNDYFSNNSPATFSTLSLPSSSLIDRNTHVNETPSIYTNNNNNTYDQQQSYLSSSTDVSFHPYCSHESNNYDETLTTDDLQSSLNNKNMEFSDACDDYSLNNPHQTVEEQNDLIMDNSDVNNNKDTDQTQVTRNSHNNKHQLQQRRRHSFRNTRNRTASSSSMNQIQEQIQQQSEDQTFASAAATTTATTNSSTQQHQDVNGTVVKTASKTTLMNNKKVLGKSIKDLQRQTSTLTNVQSSFDNEIKQSIKKIDEIFKQLTVIIKEREVQLYLEMDDVKQQGLNLINRRQQRAAELRGRVDRCDRLDNYGINDLRNDIKQFVTDKRYDLADELKTLHRFEYDENIINILSNFGKVLRIDRKEKDRTRTISSHDNASNNTLANDVMVKDSNNNDISQTTGTISVGQTSTLLDNEEASVNTMNAVEVTPNDQNNYRALSTSSSNDVQSPIQQKPNMNGKPQIRDRATAIYMNNHNYVNGDEQYQPQHVLGDQQSYANSSLTRSHQPLMSSKNHPYGNFYGNEPPNGYKQPMMALSRNGVAAINRQQQQWTNDVDSYYYPQTNGYNNDGYEESNGYYENLYNVDMNYPQQINNRRRRARGGNTFQSSQQLPSPQMNGVVNYFGQGTPNGNRRLNGSGRITQPNSSNNSNIKRSNTPHNISPSTYSNKNINTVNNNRHSNNNAKQVNDRNGYVNDQSPPKHPHNGNNSNEINGNFSHTSNDYSNHRQQQRSNQTSTNISPQQ</sequence>
<evidence type="ECO:0000313" key="2">
    <source>
        <dbReference type="EMBL" id="CAF0848990.1"/>
    </source>
</evidence>
<dbReference type="EMBL" id="CAJOBC010000894">
    <property type="protein sequence ID" value="CAF3636645.1"/>
    <property type="molecule type" value="Genomic_DNA"/>
</dbReference>
<dbReference type="Pfam" id="PF07139">
    <property type="entry name" value="SPATS2-like"/>
    <property type="match status" value="1"/>
</dbReference>
<feature type="region of interest" description="Disordered" evidence="1">
    <location>
        <begin position="234"/>
        <end position="320"/>
    </location>
</feature>
<dbReference type="OrthoDB" id="6136201at2759"/>
<dbReference type="InterPro" id="IPR009816">
    <property type="entry name" value="SPATS2-like"/>
</dbReference>